<comment type="caution">
    <text evidence="2">The sequence shown here is derived from an EMBL/GenBank/DDBJ whole genome shotgun (WGS) entry which is preliminary data.</text>
</comment>
<evidence type="ECO:0008006" key="4">
    <source>
        <dbReference type="Google" id="ProtNLM"/>
    </source>
</evidence>
<protein>
    <recommendedName>
        <fullName evidence="4">DUF5658 domain-containing protein</fullName>
    </recommendedName>
</protein>
<feature type="transmembrane region" description="Helical" evidence="1">
    <location>
        <begin position="82"/>
        <end position="102"/>
    </location>
</feature>
<evidence type="ECO:0000313" key="2">
    <source>
        <dbReference type="EMBL" id="MCD2421819.1"/>
    </source>
</evidence>
<evidence type="ECO:0000313" key="3">
    <source>
        <dbReference type="Proteomes" id="UP001199816"/>
    </source>
</evidence>
<keyword evidence="1" id="KW-0472">Membrane</keyword>
<accession>A0ABS8PM43</accession>
<name>A0ABS8PM43_9BACT</name>
<dbReference type="EMBL" id="JAJNEC010000003">
    <property type="protein sequence ID" value="MCD2421819.1"/>
    <property type="molecule type" value="Genomic_DNA"/>
</dbReference>
<keyword evidence="3" id="KW-1185">Reference proteome</keyword>
<proteinExistence type="predicted"/>
<organism evidence="2 3">
    <name type="scientific">Niabella pedocola</name>
    <dbReference type="NCBI Taxonomy" id="1752077"/>
    <lineage>
        <taxon>Bacteria</taxon>
        <taxon>Pseudomonadati</taxon>
        <taxon>Bacteroidota</taxon>
        <taxon>Chitinophagia</taxon>
        <taxon>Chitinophagales</taxon>
        <taxon>Chitinophagaceae</taxon>
        <taxon>Niabella</taxon>
    </lineage>
</organism>
<gene>
    <name evidence="2" type="ORF">LQ567_03540</name>
</gene>
<dbReference type="Proteomes" id="UP001199816">
    <property type="component" value="Unassembled WGS sequence"/>
</dbReference>
<keyword evidence="1" id="KW-0812">Transmembrane</keyword>
<dbReference type="RefSeq" id="WP_231002721.1">
    <property type="nucleotide sequence ID" value="NZ_JAJNEC010000003.1"/>
</dbReference>
<reference evidence="2 3" key="1">
    <citation type="submission" date="2021-11" db="EMBL/GenBank/DDBJ databases">
        <title>Genomic of Niabella pedocola.</title>
        <authorList>
            <person name="Wu T."/>
        </authorList>
    </citation>
    <scope>NUCLEOTIDE SEQUENCE [LARGE SCALE GENOMIC DNA]</scope>
    <source>
        <strain evidence="2 3">JCM 31011</strain>
    </source>
</reference>
<evidence type="ECO:0000256" key="1">
    <source>
        <dbReference type="SAM" id="Phobius"/>
    </source>
</evidence>
<sequence length="111" mass="12298">MKISRTKFVLIFLVSAFVFQFITNSVLGPEVRLFPANGEWFPGAGSPTGWKRTLAAVLYPVKFVLIGPLSFLAKDPDPAPPVLLLAFAAYWAAIAFILHYVFSKIVIRKKA</sequence>
<keyword evidence="1" id="KW-1133">Transmembrane helix</keyword>